<dbReference type="EMBL" id="DXFX01000103">
    <property type="protein sequence ID" value="HIX08373.1"/>
    <property type="molecule type" value="Genomic_DNA"/>
</dbReference>
<feature type="transmembrane region" description="Helical" evidence="1">
    <location>
        <begin position="34"/>
        <end position="57"/>
    </location>
</feature>
<feature type="transmembrane region" description="Helical" evidence="1">
    <location>
        <begin position="116"/>
        <end position="141"/>
    </location>
</feature>
<feature type="transmembrane region" description="Helical" evidence="1">
    <location>
        <begin position="189"/>
        <end position="209"/>
    </location>
</feature>
<feature type="transmembrane region" description="Helical" evidence="1">
    <location>
        <begin position="497"/>
        <end position="515"/>
    </location>
</feature>
<feature type="transmembrane region" description="Helical" evidence="1">
    <location>
        <begin position="395"/>
        <end position="416"/>
    </location>
</feature>
<feature type="transmembrane region" description="Helical" evidence="1">
    <location>
        <begin position="243"/>
        <end position="269"/>
    </location>
</feature>
<name>A0A9D1V9I1_9FIRM</name>
<reference evidence="2" key="1">
    <citation type="journal article" date="2021" name="PeerJ">
        <title>Extensive microbial diversity within the chicken gut microbiome revealed by metagenomics and culture.</title>
        <authorList>
            <person name="Gilroy R."/>
            <person name="Ravi A."/>
            <person name="Getino M."/>
            <person name="Pursley I."/>
            <person name="Horton D.L."/>
            <person name="Alikhan N.F."/>
            <person name="Baker D."/>
            <person name="Gharbi K."/>
            <person name="Hall N."/>
            <person name="Watson M."/>
            <person name="Adriaenssens E.M."/>
            <person name="Foster-Nyarko E."/>
            <person name="Jarju S."/>
            <person name="Secka A."/>
            <person name="Antonio M."/>
            <person name="Oren A."/>
            <person name="Chaudhuri R.R."/>
            <person name="La Ragione R."/>
            <person name="Hildebrand F."/>
            <person name="Pallen M.J."/>
        </authorList>
    </citation>
    <scope>NUCLEOTIDE SEQUENCE</scope>
    <source>
        <strain evidence="2">811</strain>
    </source>
</reference>
<proteinExistence type="predicted"/>
<feature type="transmembrane region" description="Helical" evidence="1">
    <location>
        <begin position="69"/>
        <end position="95"/>
    </location>
</feature>
<comment type="caution">
    <text evidence="2">The sequence shown here is derived from an EMBL/GenBank/DDBJ whole genome shotgun (WGS) entry which is preliminary data.</text>
</comment>
<keyword evidence="1" id="KW-0812">Transmembrane</keyword>
<feature type="transmembrane region" description="Helical" evidence="1">
    <location>
        <begin position="354"/>
        <end position="374"/>
    </location>
</feature>
<evidence type="ECO:0000313" key="3">
    <source>
        <dbReference type="Proteomes" id="UP000824204"/>
    </source>
</evidence>
<feature type="transmembrane region" description="Helical" evidence="1">
    <location>
        <begin position="469"/>
        <end position="491"/>
    </location>
</feature>
<feature type="transmembrane region" description="Helical" evidence="1">
    <location>
        <begin position="428"/>
        <end position="449"/>
    </location>
</feature>
<organism evidence="2 3">
    <name type="scientific">Candidatus Borkfalkia faecipullorum</name>
    <dbReference type="NCBI Taxonomy" id="2838510"/>
    <lineage>
        <taxon>Bacteria</taxon>
        <taxon>Bacillati</taxon>
        <taxon>Bacillota</taxon>
        <taxon>Clostridia</taxon>
        <taxon>Christensenellales</taxon>
        <taxon>Christensenellaceae</taxon>
        <taxon>Candidatus Borkfalkia</taxon>
    </lineage>
</organism>
<feature type="transmembrane region" description="Helical" evidence="1">
    <location>
        <begin position="313"/>
        <end position="334"/>
    </location>
</feature>
<evidence type="ECO:0000256" key="1">
    <source>
        <dbReference type="SAM" id="Phobius"/>
    </source>
</evidence>
<gene>
    <name evidence="2" type="ORF">H9741_07885</name>
</gene>
<keyword evidence="1" id="KW-1133">Transmembrane helix</keyword>
<protein>
    <submittedName>
        <fullName evidence="2">ABC transporter permease</fullName>
    </submittedName>
</protein>
<dbReference type="Proteomes" id="UP000824204">
    <property type="component" value="Unassembled WGS sequence"/>
</dbReference>
<reference evidence="2" key="2">
    <citation type="submission" date="2021-04" db="EMBL/GenBank/DDBJ databases">
        <authorList>
            <person name="Gilroy R."/>
        </authorList>
    </citation>
    <scope>NUCLEOTIDE SEQUENCE</scope>
    <source>
        <strain evidence="2">811</strain>
    </source>
</reference>
<accession>A0A9D1V9I1</accession>
<sequence length="524" mass="56250">MNSKWLLLTKIQLAGLFDFNRARHSKDAKTVRRAAGTAAILLLVGVCICAYVVFFAVEFCRQGIGVHLPALLIALSSLITLIFSLLQGCSVLFAMKDYEHVMSLPVKKSDILISRLAGIYLANLAFAVPVVIPGTVVLFVMDGFSLPVLGVTLAGMLFSPLLPMAVAIALSTLLTALTARFRYKNVLQIVLSLLLFLGVMIASFSFSFASSSQESIDMNAVFSLMVGRIYLPALLIDGTLTGAVWGIFAFMGISLAATAVFVLVATPCFERVHEALSVRAAGVKYTAQSVRGGTAFSALVKREFKRLFTASGYLLNALSGTLLLLIGAAALLFLDPNTLFAEAEEPIPLSLFAYGGTGLAYIFIGMSNPAASALSLEGKSREQLFVLPLSAKRILLAKALPTFLCNAPVGLLFSVVYCIKFEADLLCWAITLPSVLLFCAFCALCGIFLNYKFPKYDWTNPTMVAKNSIPVMICVFVSMALGIACFLLGIIAGFWAYLAADVLVLALAAAVLAYLSKIKTLYVD</sequence>
<keyword evidence="1" id="KW-0472">Membrane</keyword>
<dbReference type="AlphaFoldDB" id="A0A9D1V9I1"/>
<feature type="transmembrane region" description="Helical" evidence="1">
    <location>
        <begin position="153"/>
        <end position="177"/>
    </location>
</feature>
<evidence type="ECO:0000313" key="2">
    <source>
        <dbReference type="EMBL" id="HIX08373.1"/>
    </source>
</evidence>